<keyword evidence="3" id="KW-1185">Reference proteome</keyword>
<name>A0ABN8I5A0_9NEOP</name>
<evidence type="ECO:0000313" key="3">
    <source>
        <dbReference type="Proteomes" id="UP000837857"/>
    </source>
</evidence>
<dbReference type="SUPFAM" id="SSF52058">
    <property type="entry name" value="L domain-like"/>
    <property type="match status" value="1"/>
</dbReference>
<feature type="region of interest" description="Disordered" evidence="1">
    <location>
        <begin position="336"/>
        <end position="387"/>
    </location>
</feature>
<feature type="non-terminal residue" evidence="2">
    <location>
        <position position="387"/>
    </location>
</feature>
<organism evidence="2 3">
    <name type="scientific">Iphiclides podalirius</name>
    <name type="common">scarce swallowtail</name>
    <dbReference type="NCBI Taxonomy" id="110791"/>
    <lineage>
        <taxon>Eukaryota</taxon>
        <taxon>Metazoa</taxon>
        <taxon>Ecdysozoa</taxon>
        <taxon>Arthropoda</taxon>
        <taxon>Hexapoda</taxon>
        <taxon>Insecta</taxon>
        <taxon>Pterygota</taxon>
        <taxon>Neoptera</taxon>
        <taxon>Endopterygota</taxon>
        <taxon>Lepidoptera</taxon>
        <taxon>Glossata</taxon>
        <taxon>Ditrysia</taxon>
        <taxon>Papilionoidea</taxon>
        <taxon>Papilionidae</taxon>
        <taxon>Papilioninae</taxon>
        <taxon>Iphiclides</taxon>
    </lineage>
</organism>
<gene>
    <name evidence="2" type="ORF">IPOD504_LOCUS5738</name>
</gene>
<sequence>MQCGFHPSSLRPSVPRAPSHHDTHAAFVQTYVVWICLVLAAGARARSAPPAPAGCQWDYSDTKLSESNFLTCNIKTIGSADFLFKNITTAQAYNINKLKLTCTDLLFFESSLHMNTGSFLGQLRKLEDLRIEYCKIRYVPATVLSPLRDLTSLTLRSFNTDWPAMTMEFHAESFRGLMELRSLDLDNEKNVQQNIRMLDVSYNALEDIDERSVPDSIENYLKTCHVLLWGEKKFWEKIRFVMPDISNLQWNKDNLNYNHGVCPNARRHPSRYTASPTAPELWYKYDAIPAQTQTNVNIGVNVEDDTSMLTNTTLTSQVQDGDNPHHSYISIDAQNYEQPYGGRPRPPNSLRKHPGHSSPSMLDDQGYLQPRSSVHECLPQTHSAAHR</sequence>
<evidence type="ECO:0000256" key="1">
    <source>
        <dbReference type="SAM" id="MobiDB-lite"/>
    </source>
</evidence>
<evidence type="ECO:0000313" key="2">
    <source>
        <dbReference type="EMBL" id="CAH2047356.1"/>
    </source>
</evidence>
<accession>A0ABN8I5A0</accession>
<dbReference type="Proteomes" id="UP000837857">
    <property type="component" value="Chromosome 17"/>
</dbReference>
<dbReference type="Gene3D" id="3.80.10.10">
    <property type="entry name" value="Ribonuclease Inhibitor"/>
    <property type="match status" value="1"/>
</dbReference>
<reference evidence="2" key="1">
    <citation type="submission" date="2022-03" db="EMBL/GenBank/DDBJ databases">
        <authorList>
            <person name="Martin H S."/>
        </authorList>
    </citation>
    <scope>NUCLEOTIDE SEQUENCE</scope>
</reference>
<protein>
    <submittedName>
        <fullName evidence="2">Uncharacterized protein</fullName>
    </submittedName>
</protein>
<dbReference type="InterPro" id="IPR032675">
    <property type="entry name" value="LRR_dom_sf"/>
</dbReference>
<proteinExistence type="predicted"/>
<dbReference type="EMBL" id="OW152829">
    <property type="protein sequence ID" value="CAH2047356.1"/>
    <property type="molecule type" value="Genomic_DNA"/>
</dbReference>